<dbReference type="Pfam" id="PF00012">
    <property type="entry name" value="HSP70"/>
    <property type="match status" value="1"/>
</dbReference>
<reference evidence="3" key="2">
    <citation type="journal article" date="2023" name="Microbiol Resour">
        <title>Decontamination and Annotation of the Draft Genome Sequence of the Oomycete Lagenidium giganteum ARSEF 373.</title>
        <authorList>
            <person name="Morgan W.R."/>
            <person name="Tartar A."/>
        </authorList>
    </citation>
    <scope>NUCLEOTIDE SEQUENCE</scope>
    <source>
        <strain evidence="3">ARSEF 373</strain>
    </source>
</reference>
<dbReference type="Proteomes" id="UP001146120">
    <property type="component" value="Unassembled WGS sequence"/>
</dbReference>
<dbReference type="AlphaFoldDB" id="A0AAV2ZCU4"/>
<reference evidence="3" key="1">
    <citation type="submission" date="2022-11" db="EMBL/GenBank/DDBJ databases">
        <authorList>
            <person name="Morgan W.R."/>
            <person name="Tartar A."/>
        </authorList>
    </citation>
    <scope>NUCLEOTIDE SEQUENCE</scope>
    <source>
        <strain evidence="3">ARSEF 373</strain>
    </source>
</reference>
<keyword evidence="2" id="KW-0067">ATP-binding</keyword>
<keyword evidence="1" id="KW-0547">Nucleotide-binding</keyword>
<dbReference type="PROSITE" id="PS01036">
    <property type="entry name" value="HSP70_3"/>
    <property type="match status" value="1"/>
</dbReference>
<dbReference type="SUPFAM" id="SSF53067">
    <property type="entry name" value="Actin-like ATPase domain"/>
    <property type="match status" value="2"/>
</dbReference>
<dbReference type="InterPro" id="IPR013126">
    <property type="entry name" value="Hsp_70_fam"/>
</dbReference>
<evidence type="ECO:0000256" key="2">
    <source>
        <dbReference type="ARBA" id="ARBA00022840"/>
    </source>
</evidence>
<dbReference type="Gene3D" id="3.90.640.10">
    <property type="entry name" value="Actin, Chain A, domain 4"/>
    <property type="match status" value="1"/>
</dbReference>
<gene>
    <name evidence="3" type="ORF">N0F65_007455</name>
</gene>
<dbReference type="PANTHER" id="PTHR19375">
    <property type="entry name" value="HEAT SHOCK PROTEIN 70KDA"/>
    <property type="match status" value="1"/>
</dbReference>
<dbReference type="PROSITE" id="PS00297">
    <property type="entry name" value="HSP70_1"/>
    <property type="match status" value="1"/>
</dbReference>
<name>A0AAV2ZCU4_9STRA</name>
<dbReference type="InterPro" id="IPR043129">
    <property type="entry name" value="ATPase_NBD"/>
</dbReference>
<evidence type="ECO:0000313" key="3">
    <source>
        <dbReference type="EMBL" id="DBA05293.1"/>
    </source>
</evidence>
<sequence length="426" mass="45495">MLVGGVGAVVAALLARSGFRGRQHVVGVDLGTTYSVVGIAQGDNVTIVPDQYGHLIIPSMVAFLDDGDVLVGRQARAHRTKDPAHTVFNAKRFIGRSLGTVKEAVDLSPYEFSVSSADGHESSDACFRVQLPGHSPCVTPIQVGAHIVRQLHAMATTFVGHNQITSVVIAVPVDFDHQQRKATAEAFKTAGLKVVRVLEEPTAAAIAYGLHQDPSVSFIMVFDFGGGTLDVSLLFSRSGSISVVDTLGDNNLGGEDVDAVLTTHLAQHVEKKLGVKLVSSSSEIAERDSERVEDPTELPCTLAGLRRAAELLKRQLSSHLQASTTCIPQSGKNGQRSADAITLSFTREEFETLCAPLLQRTLIPVQEILSANHMTAEDVDEVVLVGGSSRIPWIRTKLTELFNGKPPRSDIDPDVAVAYGAARALD</sequence>
<dbReference type="GO" id="GO:0005524">
    <property type="term" value="F:ATP binding"/>
    <property type="evidence" value="ECO:0007669"/>
    <property type="project" value="UniProtKB-KW"/>
</dbReference>
<protein>
    <recommendedName>
        <fullName evidence="5">Heat shock protein 70</fullName>
    </recommendedName>
</protein>
<dbReference type="Gene3D" id="3.30.420.40">
    <property type="match status" value="2"/>
</dbReference>
<dbReference type="EMBL" id="DAKRPA010000001">
    <property type="protein sequence ID" value="DBA05293.1"/>
    <property type="molecule type" value="Genomic_DNA"/>
</dbReference>
<evidence type="ECO:0000313" key="4">
    <source>
        <dbReference type="Proteomes" id="UP001146120"/>
    </source>
</evidence>
<organism evidence="3 4">
    <name type="scientific">Lagenidium giganteum</name>
    <dbReference type="NCBI Taxonomy" id="4803"/>
    <lineage>
        <taxon>Eukaryota</taxon>
        <taxon>Sar</taxon>
        <taxon>Stramenopiles</taxon>
        <taxon>Oomycota</taxon>
        <taxon>Peronosporomycetes</taxon>
        <taxon>Pythiales</taxon>
        <taxon>Pythiaceae</taxon>
    </lineage>
</organism>
<dbReference type="InterPro" id="IPR018181">
    <property type="entry name" value="Heat_shock_70_CS"/>
</dbReference>
<dbReference type="GO" id="GO:0140662">
    <property type="term" value="F:ATP-dependent protein folding chaperone"/>
    <property type="evidence" value="ECO:0007669"/>
    <property type="project" value="InterPro"/>
</dbReference>
<comment type="caution">
    <text evidence="3">The sequence shown here is derived from an EMBL/GenBank/DDBJ whole genome shotgun (WGS) entry which is preliminary data.</text>
</comment>
<evidence type="ECO:0000256" key="1">
    <source>
        <dbReference type="ARBA" id="ARBA00022741"/>
    </source>
</evidence>
<evidence type="ECO:0008006" key="5">
    <source>
        <dbReference type="Google" id="ProtNLM"/>
    </source>
</evidence>
<dbReference type="PRINTS" id="PR00301">
    <property type="entry name" value="HEATSHOCK70"/>
</dbReference>
<accession>A0AAV2ZCU4</accession>
<proteinExistence type="predicted"/>
<keyword evidence="4" id="KW-1185">Reference proteome</keyword>
<dbReference type="PROSITE" id="PS00329">
    <property type="entry name" value="HSP70_2"/>
    <property type="match status" value="1"/>
</dbReference>